<dbReference type="InterPro" id="IPR050583">
    <property type="entry name" value="Mycobacterial_A85_antigen"/>
</dbReference>
<dbReference type="RefSeq" id="WP_089716569.1">
    <property type="nucleotide sequence ID" value="NZ_FMYT01000008.1"/>
</dbReference>
<dbReference type="Proteomes" id="UP000324896">
    <property type="component" value="Unassembled WGS sequence"/>
</dbReference>
<gene>
    <name evidence="1" type="ORF">SAMN04488597_10851</name>
    <name evidence="2" type="ORF">SAMN04515654_105118</name>
</gene>
<dbReference type="EMBL" id="FNEH01000005">
    <property type="protein sequence ID" value="SDI39016.1"/>
    <property type="molecule type" value="Genomic_DNA"/>
</dbReference>
<dbReference type="PANTHER" id="PTHR48098:SF3">
    <property type="entry name" value="IRON(III) ENTEROBACTIN ESTERASE"/>
    <property type="match status" value="1"/>
</dbReference>
<evidence type="ECO:0000313" key="2">
    <source>
        <dbReference type="EMBL" id="SDI39016.1"/>
    </source>
</evidence>
<evidence type="ECO:0000313" key="1">
    <source>
        <dbReference type="EMBL" id="SDC54167.1"/>
    </source>
</evidence>
<dbReference type="Pfam" id="PF00756">
    <property type="entry name" value="Esterase"/>
    <property type="match status" value="1"/>
</dbReference>
<evidence type="ECO:0000313" key="3">
    <source>
        <dbReference type="Proteomes" id="UP000198945"/>
    </source>
</evidence>
<organism evidence="1 4">
    <name type="scientific">Halanaerobium congolense</name>
    <dbReference type="NCBI Taxonomy" id="54121"/>
    <lineage>
        <taxon>Bacteria</taxon>
        <taxon>Bacillati</taxon>
        <taxon>Bacillota</taxon>
        <taxon>Clostridia</taxon>
        <taxon>Halanaerobiales</taxon>
        <taxon>Halanaerobiaceae</taxon>
        <taxon>Halanaerobium</taxon>
    </lineage>
</organism>
<dbReference type="InterPro" id="IPR000801">
    <property type="entry name" value="Esterase-like"/>
</dbReference>
<accession>A0A1G6MFW7</accession>
<dbReference type="Proteomes" id="UP000198945">
    <property type="component" value="Unassembled WGS sequence"/>
</dbReference>
<dbReference type="SUPFAM" id="SSF53474">
    <property type="entry name" value="alpha/beta-Hydrolases"/>
    <property type="match status" value="1"/>
</dbReference>
<dbReference type="Gene3D" id="3.40.50.1820">
    <property type="entry name" value="alpha/beta hydrolase"/>
    <property type="match status" value="1"/>
</dbReference>
<proteinExistence type="predicted"/>
<name>A0A1G6MFW7_9FIRM</name>
<sequence length="249" mass="29515">MKIEYRNFYSSNLNQNMPFKIYGYAGKPMLVFPSSGGSFHEYEDFNMIDAIWTYIENGEITVYTVSSIDNESWLNHDLHPHDKAVIHNNYDRYIIDEMLPLIKYHSNWQGGIISSGCSMGAYHAVNFYFHHPDAIDTCIALSGIYDARFFTGGYMDQEVYLNSPVDYLKELQDEWYLNHYRKNDLIICAGQGRWEEDTLRDTRLLDTILAEKGIPSWFDYWGYDADHDWPWWRKQMPYFLELLKEKNIL</sequence>
<dbReference type="InterPro" id="IPR029058">
    <property type="entry name" value="AB_hydrolase_fold"/>
</dbReference>
<evidence type="ECO:0000313" key="4">
    <source>
        <dbReference type="Proteomes" id="UP000324896"/>
    </source>
</evidence>
<dbReference type="EMBL" id="FMYT01000008">
    <property type="protein sequence ID" value="SDC54167.1"/>
    <property type="molecule type" value="Genomic_DNA"/>
</dbReference>
<reference evidence="1 4" key="2">
    <citation type="submission" date="2016-10" db="EMBL/GenBank/DDBJ databases">
        <authorList>
            <person name="Varghese N."/>
            <person name="Submissions S."/>
        </authorList>
    </citation>
    <scope>NUCLEOTIDE SEQUENCE [LARGE SCALE GENOMIC DNA]</scope>
    <source>
        <strain evidence="1 4">WG10</strain>
    </source>
</reference>
<reference evidence="2 3" key="1">
    <citation type="submission" date="2016-10" db="EMBL/GenBank/DDBJ databases">
        <authorList>
            <person name="de Groot N.N."/>
        </authorList>
    </citation>
    <scope>NUCLEOTIDE SEQUENCE [LARGE SCALE GENOMIC DNA]</scope>
    <source>
        <strain evidence="2 3">WG7</strain>
    </source>
</reference>
<dbReference type="PANTHER" id="PTHR48098">
    <property type="entry name" value="ENTEROCHELIN ESTERASE-RELATED"/>
    <property type="match status" value="1"/>
</dbReference>
<protein>
    <submittedName>
        <fullName evidence="1">Esterase/lipase superfamily enzyme</fullName>
    </submittedName>
</protein>
<dbReference type="AlphaFoldDB" id="A0A1G6MFW7"/>